<evidence type="ECO:0000256" key="1">
    <source>
        <dbReference type="SAM" id="Coils"/>
    </source>
</evidence>
<dbReference type="AlphaFoldDB" id="A0A4Y7TSI8"/>
<feature type="region of interest" description="Disordered" evidence="2">
    <location>
        <begin position="208"/>
        <end position="246"/>
    </location>
</feature>
<feature type="region of interest" description="Disordered" evidence="2">
    <location>
        <begin position="442"/>
        <end position="474"/>
    </location>
</feature>
<feature type="region of interest" description="Disordered" evidence="2">
    <location>
        <begin position="127"/>
        <end position="160"/>
    </location>
</feature>
<feature type="region of interest" description="Disordered" evidence="2">
    <location>
        <begin position="545"/>
        <end position="569"/>
    </location>
</feature>
<organism evidence="3 4">
    <name type="scientific">Coprinellus micaceus</name>
    <name type="common">Glistening ink-cap mushroom</name>
    <name type="synonym">Coprinus micaceus</name>
    <dbReference type="NCBI Taxonomy" id="71717"/>
    <lineage>
        <taxon>Eukaryota</taxon>
        <taxon>Fungi</taxon>
        <taxon>Dikarya</taxon>
        <taxon>Basidiomycota</taxon>
        <taxon>Agaricomycotina</taxon>
        <taxon>Agaricomycetes</taxon>
        <taxon>Agaricomycetidae</taxon>
        <taxon>Agaricales</taxon>
        <taxon>Agaricineae</taxon>
        <taxon>Psathyrellaceae</taxon>
        <taxon>Coprinellus</taxon>
    </lineage>
</organism>
<evidence type="ECO:0000313" key="3">
    <source>
        <dbReference type="EMBL" id="TEB37157.1"/>
    </source>
</evidence>
<reference evidence="3 4" key="1">
    <citation type="journal article" date="2019" name="Nat. Ecol. Evol.">
        <title>Megaphylogeny resolves global patterns of mushroom evolution.</title>
        <authorList>
            <person name="Varga T."/>
            <person name="Krizsan K."/>
            <person name="Foldi C."/>
            <person name="Dima B."/>
            <person name="Sanchez-Garcia M."/>
            <person name="Sanchez-Ramirez S."/>
            <person name="Szollosi G.J."/>
            <person name="Szarkandi J.G."/>
            <person name="Papp V."/>
            <person name="Albert L."/>
            <person name="Andreopoulos W."/>
            <person name="Angelini C."/>
            <person name="Antonin V."/>
            <person name="Barry K.W."/>
            <person name="Bougher N.L."/>
            <person name="Buchanan P."/>
            <person name="Buyck B."/>
            <person name="Bense V."/>
            <person name="Catcheside P."/>
            <person name="Chovatia M."/>
            <person name="Cooper J."/>
            <person name="Damon W."/>
            <person name="Desjardin D."/>
            <person name="Finy P."/>
            <person name="Geml J."/>
            <person name="Haridas S."/>
            <person name="Hughes K."/>
            <person name="Justo A."/>
            <person name="Karasinski D."/>
            <person name="Kautmanova I."/>
            <person name="Kiss B."/>
            <person name="Kocsube S."/>
            <person name="Kotiranta H."/>
            <person name="LaButti K.M."/>
            <person name="Lechner B.E."/>
            <person name="Liimatainen K."/>
            <person name="Lipzen A."/>
            <person name="Lukacs Z."/>
            <person name="Mihaltcheva S."/>
            <person name="Morgado L.N."/>
            <person name="Niskanen T."/>
            <person name="Noordeloos M.E."/>
            <person name="Ohm R.A."/>
            <person name="Ortiz-Santana B."/>
            <person name="Ovrebo C."/>
            <person name="Racz N."/>
            <person name="Riley R."/>
            <person name="Savchenko A."/>
            <person name="Shiryaev A."/>
            <person name="Soop K."/>
            <person name="Spirin V."/>
            <person name="Szebenyi C."/>
            <person name="Tomsovsky M."/>
            <person name="Tulloss R.E."/>
            <person name="Uehling J."/>
            <person name="Grigoriev I.V."/>
            <person name="Vagvolgyi C."/>
            <person name="Papp T."/>
            <person name="Martin F.M."/>
            <person name="Miettinen O."/>
            <person name="Hibbett D.S."/>
            <person name="Nagy L.G."/>
        </authorList>
    </citation>
    <scope>NUCLEOTIDE SEQUENCE [LARGE SCALE GENOMIC DNA]</scope>
    <source>
        <strain evidence="3 4">FP101781</strain>
    </source>
</reference>
<keyword evidence="4" id="KW-1185">Reference proteome</keyword>
<feature type="region of interest" description="Disordered" evidence="2">
    <location>
        <begin position="666"/>
        <end position="756"/>
    </location>
</feature>
<feature type="region of interest" description="Disordered" evidence="2">
    <location>
        <begin position="865"/>
        <end position="943"/>
    </location>
</feature>
<dbReference type="Proteomes" id="UP000298030">
    <property type="component" value="Unassembled WGS sequence"/>
</dbReference>
<protein>
    <recommendedName>
        <fullName evidence="5">Zn(2)-C6 fungal-type domain-containing protein</fullName>
    </recommendedName>
</protein>
<dbReference type="EMBL" id="QPFP01000004">
    <property type="protein sequence ID" value="TEB37157.1"/>
    <property type="molecule type" value="Genomic_DNA"/>
</dbReference>
<evidence type="ECO:0000313" key="4">
    <source>
        <dbReference type="Proteomes" id="UP000298030"/>
    </source>
</evidence>
<proteinExistence type="predicted"/>
<name>A0A4Y7TSI8_COPMI</name>
<evidence type="ECO:0008006" key="5">
    <source>
        <dbReference type="Google" id="ProtNLM"/>
    </source>
</evidence>
<feature type="region of interest" description="Disordered" evidence="2">
    <location>
        <begin position="490"/>
        <end position="516"/>
    </location>
</feature>
<gene>
    <name evidence="3" type="ORF">FA13DRAFT_1705448</name>
</gene>
<keyword evidence="1" id="KW-0175">Coiled coil</keyword>
<feature type="compositionally biased region" description="Polar residues" evidence="2">
    <location>
        <begin position="690"/>
        <end position="700"/>
    </location>
</feature>
<feature type="coiled-coil region" evidence="1">
    <location>
        <begin position="630"/>
        <end position="657"/>
    </location>
</feature>
<comment type="caution">
    <text evidence="3">The sequence shown here is derived from an EMBL/GenBank/DDBJ whole genome shotgun (WGS) entry which is preliminary data.</text>
</comment>
<evidence type="ECO:0000256" key="2">
    <source>
        <dbReference type="SAM" id="MobiDB-lite"/>
    </source>
</evidence>
<accession>A0A4Y7TSI8</accession>
<sequence>MAGMNYYGGKGAFEHSDCVRAWMRLVAKHPKTLLGRGLSHLEKDLELIRDPSMTRALQAEAAQTQIPPEGTSETTAMYPKVVAGSPQLGEDALMNIQEHQAQSMGNHDADITQMQVDECIAAASKVNADQNEGVPTEDSFPRHSDHLNQLRSPSLKRKSAIPMSMAEGDDGMEEGRKRTKFGMERHNQGGMKAEGNGWIGPSARKRARWEDPQGMNQEETQEDTDAADAVPMGAKSRSRKSAKPIPPGLHLYESPCIRCAKVGHTCRYKTLGRACWPCRMAKIRCEKTVKEKEKPATEGTGGMAEEGFSDAADGAVAPGAEDIALKREDTQNQEAVGGSSILAAPGLEGGGIPGPMAGQLEDEDATSARPIIPDMYGLPSSDGQIAGIARLKLVESQASSTAMGVAPLFPHPVHHSPTLLATEGRPMGLNIDPTVVSLGESATPSLDVATPQRSERQAELPNEPAQVRSPPPLRGTAEATVPAIIGGGKVVVSNPQSRSPVLPPIRSNTPTRPPTPTQAQLVFPTHSQDTSTTAVAYGSFHEPVETDVSWTTTPSGDDPKAQGERPSHPVGRLLTLETPVGPTLGIGPSPYPGQSMQMFQARTPATSKEASFQHGIVVSMAQQGLQPMTLDDCIARADLLEDLADRLQKEAAILAQAIRAAVAADQALPSAPDPPPNAEPRSESAPPLTASISMSTSAQDPASFPLRPSYIRGGRVFPKSATIPDPLPLPQPGPVSESKTEGSHSLHHPTAVGASKTVQLRTSGAAMQLTQRAETASTRSVQRLLGACSEYNRTIRTQSVHVFTCPWKGRSRFFLRSEEDRSGRGDTFWRACHAGRRQTLLCPSPQLLDYRTPLDAPMPVFGKATGGPKCMRGFVGDRRRPPSMDPPSNCPKPLGNENTQESDINGPHPAASLERSHIPSPRTRRPPDDKYAATALSDSRIGS</sequence>
<feature type="compositionally biased region" description="Basic and acidic residues" evidence="2">
    <location>
        <begin position="557"/>
        <end position="567"/>
    </location>
</feature>
<feature type="compositionally biased region" description="Basic and acidic residues" evidence="2">
    <location>
        <begin position="139"/>
        <end position="148"/>
    </location>
</feature>